<dbReference type="EMBL" id="JAFCMP010000323">
    <property type="protein sequence ID" value="KAG5181454.1"/>
    <property type="molecule type" value="Genomic_DNA"/>
</dbReference>
<proteinExistence type="predicted"/>
<feature type="non-terminal residue" evidence="1">
    <location>
        <position position="1"/>
    </location>
</feature>
<evidence type="ECO:0000313" key="2">
    <source>
        <dbReference type="Proteomes" id="UP000664859"/>
    </source>
</evidence>
<dbReference type="OrthoDB" id="39045at2759"/>
<gene>
    <name evidence="1" type="ORF">JKP88DRAFT_246206</name>
</gene>
<reference evidence="1" key="1">
    <citation type="submission" date="2021-02" db="EMBL/GenBank/DDBJ databases">
        <title>First Annotated Genome of the Yellow-green Alga Tribonema minus.</title>
        <authorList>
            <person name="Mahan K.M."/>
        </authorList>
    </citation>
    <scope>NUCLEOTIDE SEQUENCE</scope>
    <source>
        <strain evidence="1">UTEX B ZZ1240</strain>
    </source>
</reference>
<protein>
    <submittedName>
        <fullName evidence="1">Uncharacterized protein</fullName>
    </submittedName>
</protein>
<dbReference type="Proteomes" id="UP000664859">
    <property type="component" value="Unassembled WGS sequence"/>
</dbReference>
<name>A0A835YUY4_9STRA</name>
<organism evidence="1 2">
    <name type="scientific">Tribonema minus</name>
    <dbReference type="NCBI Taxonomy" id="303371"/>
    <lineage>
        <taxon>Eukaryota</taxon>
        <taxon>Sar</taxon>
        <taxon>Stramenopiles</taxon>
        <taxon>Ochrophyta</taxon>
        <taxon>PX clade</taxon>
        <taxon>Xanthophyceae</taxon>
        <taxon>Tribonematales</taxon>
        <taxon>Tribonemataceae</taxon>
        <taxon>Tribonema</taxon>
    </lineage>
</organism>
<accession>A0A835YUY4</accession>
<evidence type="ECO:0000313" key="1">
    <source>
        <dbReference type="EMBL" id="KAG5181454.1"/>
    </source>
</evidence>
<dbReference type="AlphaFoldDB" id="A0A835YUY4"/>
<keyword evidence="2" id="KW-1185">Reference proteome</keyword>
<comment type="caution">
    <text evidence="1">The sequence shown here is derived from an EMBL/GenBank/DDBJ whole genome shotgun (WGS) entry which is preliminary data.</text>
</comment>
<sequence length="297" mass="33798">FPLRRGLILHGGIRYAAVTAEHGLYYDTDWAVKVLETADGRSKSIVMSITDSAENRSKLGFLSVGQYCLEGYPEPREPMGKYPITNMVYTYTITLNADEEFVRLRMDVANPTPNLVRGEAWLPMTFPIDEKSQIISPQRKRWRRDEWCFPDSANIVDFDTDTLLHPLKWATSGIYYEWPTMDGHYHAVNLPSKGRGCAYVVDPSVTHFTRLWSWGDKANFNRATASVLAKGRPAAEYYEPWSSVFNSAFFQTTEFKPYSSSGWSAAILPIDSGMGDANIYDLRRTVEDRIKKANISF</sequence>